<dbReference type="AlphaFoldDB" id="A0A179UII2"/>
<gene>
    <name evidence="1" type="ORF">BDBG_03895</name>
</gene>
<accession>A0A179UII2</accession>
<organism evidence="1 2">
    <name type="scientific">Blastomyces gilchristii (strain SLH14081)</name>
    <name type="common">Blastomyces dermatitidis</name>
    <dbReference type="NCBI Taxonomy" id="559298"/>
    <lineage>
        <taxon>Eukaryota</taxon>
        <taxon>Fungi</taxon>
        <taxon>Dikarya</taxon>
        <taxon>Ascomycota</taxon>
        <taxon>Pezizomycotina</taxon>
        <taxon>Eurotiomycetes</taxon>
        <taxon>Eurotiomycetidae</taxon>
        <taxon>Onygenales</taxon>
        <taxon>Ajellomycetaceae</taxon>
        <taxon>Blastomyces</taxon>
    </lineage>
</organism>
<proteinExistence type="predicted"/>
<sequence>MANLVKFYIVGTIPTRRLPQLMALAYQTANDLHLHPKAVLIRSDIHDTTSILGTYQKDPKGLHLTICFKDAEQLANNTHIASHGYVTDRLKNFIHEATHTPEKQDGTKKKNGVDVWPGGLKCVVEVAYGQVPKQEEIQVE</sequence>
<dbReference type="OrthoDB" id="4204470at2759"/>
<dbReference type="Proteomes" id="UP000002038">
    <property type="component" value="Unassembled WGS sequence"/>
</dbReference>
<dbReference type="RefSeq" id="XP_002625836.1">
    <property type="nucleotide sequence ID" value="XM_002625790.1"/>
</dbReference>
<evidence type="ECO:0000313" key="1">
    <source>
        <dbReference type="EMBL" id="OAT07876.1"/>
    </source>
</evidence>
<name>A0A179UII2_BLAGS</name>
<dbReference type="VEuPathDB" id="FungiDB:BDBG_03895"/>
<dbReference type="GeneID" id="8505392"/>
<reference evidence="2" key="1">
    <citation type="journal article" date="2015" name="PLoS Genet.">
        <title>The dynamic genome and transcriptome of the human fungal pathogen Blastomyces and close relative Emmonsia.</title>
        <authorList>
            <person name="Munoz J.F."/>
            <person name="Gauthier G.M."/>
            <person name="Desjardins C.A."/>
            <person name="Gallo J.E."/>
            <person name="Holder J."/>
            <person name="Sullivan T.D."/>
            <person name="Marty A.J."/>
            <person name="Carmen J.C."/>
            <person name="Chen Z."/>
            <person name="Ding L."/>
            <person name="Gujja S."/>
            <person name="Magrini V."/>
            <person name="Misas E."/>
            <person name="Mitreva M."/>
            <person name="Priest M."/>
            <person name="Saif S."/>
            <person name="Whiston E.A."/>
            <person name="Young S."/>
            <person name="Zeng Q."/>
            <person name="Goldman W.E."/>
            <person name="Mardis E.R."/>
            <person name="Taylor J.W."/>
            <person name="McEwen J.G."/>
            <person name="Clay O.K."/>
            <person name="Klein B.S."/>
            <person name="Cuomo C.A."/>
        </authorList>
    </citation>
    <scope>NUCLEOTIDE SEQUENCE [LARGE SCALE GENOMIC DNA]</scope>
    <source>
        <strain evidence="2">SLH14081</strain>
    </source>
</reference>
<dbReference type="EMBL" id="GG657453">
    <property type="protein sequence ID" value="OAT07876.1"/>
    <property type="molecule type" value="Genomic_DNA"/>
</dbReference>
<keyword evidence="2" id="KW-1185">Reference proteome</keyword>
<dbReference type="KEGG" id="bgh:BDBG_03895"/>
<evidence type="ECO:0000313" key="2">
    <source>
        <dbReference type="Proteomes" id="UP000002038"/>
    </source>
</evidence>
<protein>
    <submittedName>
        <fullName evidence="1">Uncharacterized protein</fullName>
    </submittedName>
</protein>